<comment type="similarity">
    <text evidence="1 3">Belongs to the short-chain dehydrogenases/reductases (SDR) family.</text>
</comment>
<dbReference type="PROSITE" id="PS00061">
    <property type="entry name" value="ADH_SHORT"/>
    <property type="match status" value="1"/>
</dbReference>
<sequence>MLNKLVSQSVRQAATTSSPRIYKASASILAQSRAFSSSQVRRESKTAIVTGSSRGIGKAIALRLARDGYDLCITDVQANQKGIDEVVAEVKDLGRNAVGIVGDVTDYAQVEEVVKTSVSELGPLNTMVANAGIAQVKPLLSLTTADFERMFAINVVGVHNSYSAAARQLISQGTTSAEKPGRLIAAASIAGFKPFPMLSHYSASKFAVRGLNQAYAVEMAEHNILCNCYAPGIVGTAMWDLIDEEIGKQRGEKLGELVKKGDMMKKFVDQMIALGRVSVPEDVAKLVSFLASDDATYVTGQCMVVDGGIHFS</sequence>
<evidence type="ECO:0000256" key="2">
    <source>
        <dbReference type="ARBA" id="ARBA00022857"/>
    </source>
</evidence>
<keyword evidence="2" id="KW-0521">NADP</keyword>
<gene>
    <name evidence="4" type="ORF">AAFC00_002250</name>
</gene>
<dbReference type="GeneID" id="95975952"/>
<keyword evidence="5" id="KW-1185">Reference proteome</keyword>
<dbReference type="Proteomes" id="UP001562354">
    <property type="component" value="Unassembled WGS sequence"/>
</dbReference>
<dbReference type="InterPro" id="IPR002347">
    <property type="entry name" value="SDR_fam"/>
</dbReference>
<dbReference type="PANTHER" id="PTHR42760">
    <property type="entry name" value="SHORT-CHAIN DEHYDROGENASES/REDUCTASES FAMILY MEMBER"/>
    <property type="match status" value="1"/>
</dbReference>
<reference evidence="4 5" key="1">
    <citation type="submission" date="2024-07" db="EMBL/GenBank/DDBJ databases">
        <title>Draft sequence of the Neodothiora populina.</title>
        <authorList>
            <person name="Drown D.D."/>
            <person name="Schuette U.S."/>
            <person name="Buechlein A.B."/>
            <person name="Rusch D.R."/>
            <person name="Winton L.W."/>
            <person name="Adams G.A."/>
        </authorList>
    </citation>
    <scope>NUCLEOTIDE SEQUENCE [LARGE SCALE GENOMIC DNA]</scope>
    <source>
        <strain evidence="4 5">CPC 39397</strain>
    </source>
</reference>
<organism evidence="4 5">
    <name type="scientific">Neodothiora populina</name>
    <dbReference type="NCBI Taxonomy" id="2781224"/>
    <lineage>
        <taxon>Eukaryota</taxon>
        <taxon>Fungi</taxon>
        <taxon>Dikarya</taxon>
        <taxon>Ascomycota</taxon>
        <taxon>Pezizomycotina</taxon>
        <taxon>Dothideomycetes</taxon>
        <taxon>Dothideomycetidae</taxon>
        <taxon>Dothideales</taxon>
        <taxon>Dothioraceae</taxon>
        <taxon>Neodothiora</taxon>
    </lineage>
</organism>
<name>A0ABR3PGT5_9PEZI</name>
<dbReference type="PANTHER" id="PTHR42760:SF121">
    <property type="entry name" value="3-OXOACYL-(ACYL-CARRIER-PROTEIN) REDUCTASE"/>
    <property type="match status" value="1"/>
</dbReference>
<evidence type="ECO:0000256" key="1">
    <source>
        <dbReference type="ARBA" id="ARBA00006484"/>
    </source>
</evidence>
<dbReference type="InterPro" id="IPR036291">
    <property type="entry name" value="NAD(P)-bd_dom_sf"/>
</dbReference>
<dbReference type="RefSeq" id="XP_069201627.1">
    <property type="nucleotide sequence ID" value="XM_069341543.1"/>
</dbReference>
<dbReference type="InterPro" id="IPR020904">
    <property type="entry name" value="Sc_DH/Rdtase_CS"/>
</dbReference>
<dbReference type="Pfam" id="PF00106">
    <property type="entry name" value="adh_short"/>
    <property type="match status" value="1"/>
</dbReference>
<dbReference type="EMBL" id="JBFMKM010000007">
    <property type="protein sequence ID" value="KAL1305354.1"/>
    <property type="molecule type" value="Genomic_DNA"/>
</dbReference>
<dbReference type="Gene3D" id="3.40.50.720">
    <property type="entry name" value="NAD(P)-binding Rossmann-like Domain"/>
    <property type="match status" value="1"/>
</dbReference>
<evidence type="ECO:0000256" key="3">
    <source>
        <dbReference type="RuleBase" id="RU000363"/>
    </source>
</evidence>
<dbReference type="PRINTS" id="PR00080">
    <property type="entry name" value="SDRFAMILY"/>
</dbReference>
<comment type="caution">
    <text evidence="4">The sequence shown here is derived from an EMBL/GenBank/DDBJ whole genome shotgun (WGS) entry which is preliminary data.</text>
</comment>
<proteinExistence type="inferred from homology"/>
<evidence type="ECO:0000313" key="4">
    <source>
        <dbReference type="EMBL" id="KAL1305354.1"/>
    </source>
</evidence>
<protein>
    <submittedName>
        <fullName evidence="4">Uncharacterized protein</fullName>
    </submittedName>
</protein>
<evidence type="ECO:0000313" key="5">
    <source>
        <dbReference type="Proteomes" id="UP001562354"/>
    </source>
</evidence>
<dbReference type="PRINTS" id="PR00081">
    <property type="entry name" value="GDHRDH"/>
</dbReference>
<accession>A0ABR3PGT5</accession>
<dbReference type="SUPFAM" id="SSF51735">
    <property type="entry name" value="NAD(P)-binding Rossmann-fold domains"/>
    <property type="match status" value="1"/>
</dbReference>